<feature type="region of interest" description="Disordered" evidence="1">
    <location>
        <begin position="36"/>
        <end position="57"/>
    </location>
</feature>
<name>A0A9Q0BMB0_9MUSC</name>
<feature type="compositionally biased region" description="Basic and acidic residues" evidence="1">
    <location>
        <begin position="40"/>
        <end position="51"/>
    </location>
</feature>
<dbReference type="AlphaFoldDB" id="A0A9Q0BMB0"/>
<evidence type="ECO:0000313" key="3">
    <source>
        <dbReference type="Proteomes" id="UP001059596"/>
    </source>
</evidence>
<comment type="caution">
    <text evidence="2">The sequence shown here is derived from an EMBL/GenBank/DDBJ whole genome shotgun (WGS) entry which is preliminary data.</text>
</comment>
<evidence type="ECO:0000313" key="2">
    <source>
        <dbReference type="EMBL" id="KAI8037447.1"/>
    </source>
</evidence>
<gene>
    <name evidence="2" type="ORF">M5D96_009592</name>
</gene>
<organism evidence="2 3">
    <name type="scientific">Drosophila gunungcola</name>
    <name type="common">fruit fly</name>
    <dbReference type="NCBI Taxonomy" id="103775"/>
    <lineage>
        <taxon>Eukaryota</taxon>
        <taxon>Metazoa</taxon>
        <taxon>Ecdysozoa</taxon>
        <taxon>Arthropoda</taxon>
        <taxon>Hexapoda</taxon>
        <taxon>Insecta</taxon>
        <taxon>Pterygota</taxon>
        <taxon>Neoptera</taxon>
        <taxon>Endopterygota</taxon>
        <taxon>Diptera</taxon>
        <taxon>Brachycera</taxon>
        <taxon>Muscomorpha</taxon>
        <taxon>Ephydroidea</taxon>
        <taxon>Drosophilidae</taxon>
        <taxon>Drosophila</taxon>
        <taxon>Sophophora</taxon>
    </lineage>
</organism>
<dbReference type="Proteomes" id="UP001059596">
    <property type="component" value="Unassembled WGS sequence"/>
</dbReference>
<keyword evidence="3" id="KW-1185">Reference proteome</keyword>
<protein>
    <submittedName>
        <fullName evidence="2">Uncharacterized protein</fullName>
    </submittedName>
</protein>
<evidence type="ECO:0000256" key="1">
    <source>
        <dbReference type="SAM" id="MobiDB-lite"/>
    </source>
</evidence>
<dbReference type="EMBL" id="JAMKOV010000012">
    <property type="protein sequence ID" value="KAI8037447.1"/>
    <property type="molecule type" value="Genomic_DNA"/>
</dbReference>
<accession>A0A9Q0BMB0</accession>
<reference evidence="2" key="1">
    <citation type="journal article" date="2023" name="Genome Biol. Evol.">
        <title>Long-read-based Genome Assembly of Drosophila gunungcola Reveals Fewer Chemosensory Genes in Flower-breeding Species.</title>
        <authorList>
            <person name="Negi A."/>
            <person name="Liao B.Y."/>
            <person name="Yeh S.D."/>
        </authorList>
    </citation>
    <scope>NUCLEOTIDE SEQUENCE</scope>
    <source>
        <strain evidence="2">Sukarami</strain>
    </source>
</reference>
<sequence length="57" mass="6239">MSRMLARVCCLPRSVSLYAQVSERVRECISVLQPCSKAGRGSDVDRGRGSDRLNVGL</sequence>
<proteinExistence type="predicted"/>